<keyword evidence="5" id="KW-0046">Antibiotic resistance</keyword>
<feature type="domain" description="ABC-2 type transporter transmembrane" evidence="7">
    <location>
        <begin position="6"/>
        <end position="185"/>
    </location>
</feature>
<keyword evidence="3 6" id="KW-1133">Transmembrane helix</keyword>
<protein>
    <submittedName>
        <fullName evidence="8">ABC transporter permease</fullName>
    </submittedName>
</protein>
<dbReference type="Pfam" id="PF01061">
    <property type="entry name" value="ABC2_membrane"/>
    <property type="match status" value="1"/>
</dbReference>
<dbReference type="PANTHER" id="PTHR43229">
    <property type="entry name" value="NODULATION PROTEIN J"/>
    <property type="match status" value="1"/>
</dbReference>
<accession>A0A4P6ENE2</accession>
<sequence length="253" mass="26557">MNATFLRIDLQRQLRDVANIVFVIGLPVAMYIIFGSTFGAGGETAGHGNVRFYVMTSMAVYGASVATTSIAGMAAIELLQGWGRQLGLTPMSPAAYVGTKVVVALTVAAGAVAAVFVAGMLTGARADAGWIWVATFVIAWLGSALFALFGLAIAQTFRSESAVSVAAAGLVLLAFFGNLFVPLSGTILQVARFTPMYGFAGLVRYPLLRGQVIDTSGGASQDSLGWLIVNVVVWAAIFATVAVWAVRRGRRRQ</sequence>
<dbReference type="InterPro" id="IPR000412">
    <property type="entry name" value="ABC_2_transport"/>
</dbReference>
<evidence type="ECO:0000256" key="4">
    <source>
        <dbReference type="ARBA" id="ARBA00023136"/>
    </source>
</evidence>
<comment type="subcellular location">
    <subcellularLocation>
        <location evidence="1">Membrane</location>
        <topology evidence="1">Multi-pass membrane protein</topology>
    </subcellularLocation>
</comment>
<gene>
    <name evidence="8" type="ORF">ET495_05790</name>
</gene>
<dbReference type="PANTHER" id="PTHR43229:SF2">
    <property type="entry name" value="NODULATION PROTEIN J"/>
    <property type="match status" value="1"/>
</dbReference>
<evidence type="ECO:0000256" key="5">
    <source>
        <dbReference type="ARBA" id="ARBA00023251"/>
    </source>
</evidence>
<feature type="transmembrane region" description="Helical" evidence="6">
    <location>
        <begin position="52"/>
        <end position="76"/>
    </location>
</feature>
<dbReference type="InterPro" id="IPR013525">
    <property type="entry name" value="ABC2_TM"/>
</dbReference>
<dbReference type="PIRSF" id="PIRSF006648">
    <property type="entry name" value="DrrB"/>
    <property type="match status" value="1"/>
</dbReference>
<feature type="transmembrane region" description="Helical" evidence="6">
    <location>
        <begin position="97"/>
        <end position="118"/>
    </location>
</feature>
<evidence type="ECO:0000256" key="2">
    <source>
        <dbReference type="ARBA" id="ARBA00022692"/>
    </source>
</evidence>
<dbReference type="RefSeq" id="WP_129203360.1">
    <property type="nucleotide sequence ID" value="NZ_CP035495.1"/>
</dbReference>
<reference evidence="8 9" key="1">
    <citation type="submission" date="2019-01" db="EMBL/GenBank/DDBJ databases">
        <title>Genome sequencing of strain 2JSPR-7.</title>
        <authorList>
            <person name="Heo J."/>
            <person name="Kim S.-J."/>
            <person name="Kim J.-S."/>
            <person name="Hong S.-B."/>
            <person name="Kwon S.-W."/>
        </authorList>
    </citation>
    <scope>NUCLEOTIDE SEQUENCE [LARGE SCALE GENOMIC DNA]</scope>
    <source>
        <strain evidence="8 9">2JSPR-7</strain>
    </source>
</reference>
<dbReference type="GO" id="GO:0140359">
    <property type="term" value="F:ABC-type transporter activity"/>
    <property type="evidence" value="ECO:0007669"/>
    <property type="project" value="InterPro"/>
</dbReference>
<feature type="transmembrane region" description="Helical" evidence="6">
    <location>
        <begin position="130"/>
        <end position="153"/>
    </location>
</feature>
<dbReference type="AlphaFoldDB" id="A0A4P6ENE2"/>
<evidence type="ECO:0000313" key="8">
    <source>
        <dbReference type="EMBL" id="QAY62839.1"/>
    </source>
</evidence>
<feature type="transmembrane region" description="Helical" evidence="6">
    <location>
        <begin position="20"/>
        <end position="40"/>
    </location>
</feature>
<feature type="transmembrane region" description="Helical" evidence="6">
    <location>
        <begin position="224"/>
        <end position="246"/>
    </location>
</feature>
<evidence type="ECO:0000256" key="1">
    <source>
        <dbReference type="ARBA" id="ARBA00004141"/>
    </source>
</evidence>
<keyword evidence="2 6" id="KW-0812">Transmembrane</keyword>
<dbReference type="EMBL" id="CP035495">
    <property type="protein sequence ID" value="QAY62839.1"/>
    <property type="molecule type" value="Genomic_DNA"/>
</dbReference>
<dbReference type="GO" id="GO:0046677">
    <property type="term" value="P:response to antibiotic"/>
    <property type="evidence" value="ECO:0007669"/>
    <property type="project" value="UniProtKB-KW"/>
</dbReference>
<feature type="transmembrane region" description="Helical" evidence="6">
    <location>
        <begin position="165"/>
        <end position="188"/>
    </location>
</feature>
<keyword evidence="4 6" id="KW-0472">Membrane</keyword>
<dbReference type="KEGG" id="xyl:ET495_05790"/>
<name>A0A4P6ENE2_9MICO</name>
<evidence type="ECO:0000313" key="9">
    <source>
        <dbReference type="Proteomes" id="UP000291758"/>
    </source>
</evidence>
<keyword evidence="9" id="KW-1185">Reference proteome</keyword>
<dbReference type="GO" id="GO:0043190">
    <property type="term" value="C:ATP-binding cassette (ABC) transporter complex"/>
    <property type="evidence" value="ECO:0007669"/>
    <property type="project" value="InterPro"/>
</dbReference>
<dbReference type="OrthoDB" id="63188at2"/>
<evidence type="ECO:0000259" key="7">
    <source>
        <dbReference type="Pfam" id="PF01061"/>
    </source>
</evidence>
<dbReference type="InterPro" id="IPR051784">
    <property type="entry name" value="Nod_factor_ABC_transporter"/>
</dbReference>
<proteinExistence type="predicted"/>
<dbReference type="Proteomes" id="UP000291758">
    <property type="component" value="Chromosome"/>
</dbReference>
<evidence type="ECO:0000256" key="6">
    <source>
        <dbReference type="SAM" id="Phobius"/>
    </source>
</evidence>
<organism evidence="8 9">
    <name type="scientific">Xylanimonas allomyrinae</name>
    <dbReference type="NCBI Taxonomy" id="2509459"/>
    <lineage>
        <taxon>Bacteria</taxon>
        <taxon>Bacillati</taxon>
        <taxon>Actinomycetota</taxon>
        <taxon>Actinomycetes</taxon>
        <taxon>Micrococcales</taxon>
        <taxon>Promicromonosporaceae</taxon>
        <taxon>Xylanimonas</taxon>
    </lineage>
</organism>
<evidence type="ECO:0000256" key="3">
    <source>
        <dbReference type="ARBA" id="ARBA00022989"/>
    </source>
</evidence>